<accession>B9ET48</accession>
<dbReference type="Proteomes" id="UP000007752">
    <property type="component" value="Chromosome 1"/>
</dbReference>
<dbReference type="AlphaFoldDB" id="B9ET48"/>
<name>B9ET48_ORYSJ</name>
<dbReference type="EC" id="6.2.1.12" evidence="3"/>
<comment type="similarity">
    <text evidence="2">Belongs to the ATP-dependent AMP-binding enzyme family.</text>
</comment>
<organism evidence="10">
    <name type="scientific">Oryza sativa subsp. japonica</name>
    <name type="common">Rice</name>
    <dbReference type="NCBI Taxonomy" id="39947"/>
    <lineage>
        <taxon>Eukaryota</taxon>
        <taxon>Viridiplantae</taxon>
        <taxon>Streptophyta</taxon>
        <taxon>Embryophyta</taxon>
        <taxon>Tracheophyta</taxon>
        <taxon>Spermatophyta</taxon>
        <taxon>Magnoliopsida</taxon>
        <taxon>Liliopsida</taxon>
        <taxon>Poales</taxon>
        <taxon>Poaceae</taxon>
        <taxon>BOP clade</taxon>
        <taxon>Oryzoideae</taxon>
        <taxon>Oryzeae</taxon>
        <taxon>Oryzinae</taxon>
        <taxon>Oryza</taxon>
        <taxon>Oryza sativa</taxon>
    </lineage>
</organism>
<dbReference type="GO" id="GO:0009698">
    <property type="term" value="P:phenylpropanoid metabolic process"/>
    <property type="evidence" value="ECO:0007669"/>
    <property type="project" value="UniProtKB-ARBA"/>
</dbReference>
<dbReference type="EMBL" id="CM000138">
    <property type="protein sequence ID" value="EEE55416.1"/>
    <property type="molecule type" value="Genomic_DNA"/>
</dbReference>
<protein>
    <recommendedName>
        <fullName evidence="3">4-coumarate--CoA ligase</fullName>
        <ecNumber evidence="3">6.2.1.12</ecNumber>
    </recommendedName>
</protein>
<dbReference type="PROSITE" id="PS00455">
    <property type="entry name" value="AMP_BINDING"/>
    <property type="match status" value="1"/>
</dbReference>
<gene>
    <name evidence="10" type="ORF">OsJ_03536</name>
</gene>
<dbReference type="InterPro" id="IPR042099">
    <property type="entry name" value="ANL_N_sf"/>
</dbReference>
<evidence type="ECO:0000256" key="3">
    <source>
        <dbReference type="ARBA" id="ARBA00012959"/>
    </source>
</evidence>
<dbReference type="GO" id="GO:0016207">
    <property type="term" value="F:4-coumarate-CoA ligase activity"/>
    <property type="evidence" value="ECO:0007669"/>
    <property type="project" value="UniProtKB-EC"/>
</dbReference>
<dbReference type="PANTHER" id="PTHR43201:SF8">
    <property type="entry name" value="ACYL-COA SYNTHETASE FAMILY MEMBER 3"/>
    <property type="match status" value="1"/>
</dbReference>
<dbReference type="GO" id="GO:0106290">
    <property type="term" value="F:trans-cinnamate-CoA ligase activity"/>
    <property type="evidence" value="ECO:0007669"/>
    <property type="project" value="UniProtKB-ARBA"/>
</dbReference>
<dbReference type="Gene3D" id="3.30.300.30">
    <property type="match status" value="1"/>
</dbReference>
<keyword evidence="4" id="KW-0460">Magnesium</keyword>
<feature type="domain" description="AMP-dependent synthetase/ligase" evidence="8">
    <location>
        <begin position="46"/>
        <end position="87"/>
    </location>
</feature>
<dbReference type="PRINTS" id="PR00154">
    <property type="entry name" value="AMPBINDING"/>
</dbReference>
<comment type="catalytic activity">
    <reaction evidence="7">
        <text>(E)-4-coumarate + ATP + CoA = (E)-4-coumaroyl-CoA + AMP + diphosphate</text>
        <dbReference type="Rhea" id="RHEA:19641"/>
        <dbReference type="ChEBI" id="CHEBI:12876"/>
        <dbReference type="ChEBI" id="CHEBI:30616"/>
        <dbReference type="ChEBI" id="CHEBI:33019"/>
        <dbReference type="ChEBI" id="CHEBI:57287"/>
        <dbReference type="ChEBI" id="CHEBI:85008"/>
        <dbReference type="ChEBI" id="CHEBI:456215"/>
        <dbReference type="EC" id="6.2.1.12"/>
    </reaction>
    <physiologicalReaction direction="left-to-right" evidence="7">
        <dbReference type="Rhea" id="RHEA:19642"/>
    </physiologicalReaction>
</comment>
<dbReference type="InterPro" id="IPR020845">
    <property type="entry name" value="AMP-binding_CS"/>
</dbReference>
<dbReference type="InterPro" id="IPR000873">
    <property type="entry name" value="AMP-dep_synth/lig_dom"/>
</dbReference>
<dbReference type="InterPro" id="IPR045851">
    <property type="entry name" value="AMP-bd_C_sf"/>
</dbReference>
<reference evidence="10" key="2">
    <citation type="submission" date="2008-12" db="EMBL/GenBank/DDBJ databases">
        <title>Improved gene annotation of the rice (Oryza sativa) genomes.</title>
        <authorList>
            <person name="Wang J."/>
            <person name="Li R."/>
            <person name="Fan W."/>
            <person name="Huang Q."/>
            <person name="Zhang J."/>
            <person name="Zhou Y."/>
            <person name="Hu Y."/>
            <person name="Zi S."/>
            <person name="Li J."/>
            <person name="Ni P."/>
            <person name="Zheng H."/>
            <person name="Zhang Y."/>
            <person name="Zhao M."/>
            <person name="Hao Q."/>
            <person name="McDermott J."/>
            <person name="Samudrala R."/>
            <person name="Kristiansen K."/>
            <person name="Wong G.K.-S."/>
        </authorList>
    </citation>
    <scope>NUCLEOTIDE SEQUENCE</scope>
</reference>
<reference evidence="10" key="1">
    <citation type="journal article" date="2005" name="PLoS Biol.">
        <title>The genomes of Oryza sativa: a history of duplications.</title>
        <authorList>
            <person name="Yu J."/>
            <person name="Wang J."/>
            <person name="Lin W."/>
            <person name="Li S."/>
            <person name="Li H."/>
            <person name="Zhou J."/>
            <person name="Ni P."/>
            <person name="Dong W."/>
            <person name="Hu S."/>
            <person name="Zeng C."/>
            <person name="Zhang J."/>
            <person name="Zhang Y."/>
            <person name="Li R."/>
            <person name="Xu Z."/>
            <person name="Li S."/>
            <person name="Li X."/>
            <person name="Zheng H."/>
            <person name="Cong L."/>
            <person name="Lin L."/>
            <person name="Yin J."/>
            <person name="Geng J."/>
            <person name="Li G."/>
            <person name="Shi J."/>
            <person name="Liu J."/>
            <person name="Lv H."/>
            <person name="Li J."/>
            <person name="Wang J."/>
            <person name="Deng Y."/>
            <person name="Ran L."/>
            <person name="Shi X."/>
            <person name="Wang X."/>
            <person name="Wu Q."/>
            <person name="Li C."/>
            <person name="Ren X."/>
            <person name="Wang J."/>
            <person name="Wang X."/>
            <person name="Li D."/>
            <person name="Liu D."/>
            <person name="Zhang X."/>
            <person name="Ji Z."/>
            <person name="Zhao W."/>
            <person name="Sun Y."/>
            <person name="Zhang Z."/>
            <person name="Bao J."/>
            <person name="Han Y."/>
            <person name="Dong L."/>
            <person name="Ji J."/>
            <person name="Chen P."/>
            <person name="Wu S."/>
            <person name="Liu J."/>
            <person name="Xiao Y."/>
            <person name="Bu D."/>
            <person name="Tan J."/>
            <person name="Yang L."/>
            <person name="Ye C."/>
            <person name="Zhang J."/>
            <person name="Xu J."/>
            <person name="Zhou Y."/>
            <person name="Yu Y."/>
            <person name="Zhang B."/>
            <person name="Zhuang S."/>
            <person name="Wei H."/>
            <person name="Liu B."/>
            <person name="Lei M."/>
            <person name="Yu H."/>
            <person name="Li Y."/>
            <person name="Xu H."/>
            <person name="Wei S."/>
            <person name="He X."/>
            <person name="Fang L."/>
            <person name="Zhang Z."/>
            <person name="Zhang Y."/>
            <person name="Huang X."/>
            <person name="Su Z."/>
            <person name="Tong W."/>
            <person name="Li J."/>
            <person name="Tong Z."/>
            <person name="Li S."/>
            <person name="Ye J."/>
            <person name="Wang L."/>
            <person name="Fang L."/>
            <person name="Lei T."/>
            <person name="Chen C."/>
            <person name="Chen H."/>
            <person name="Xu Z."/>
            <person name="Li H."/>
            <person name="Huang H."/>
            <person name="Zhang F."/>
            <person name="Xu H."/>
            <person name="Li N."/>
            <person name="Zhao C."/>
            <person name="Li S."/>
            <person name="Dong L."/>
            <person name="Huang Y."/>
            <person name="Li L."/>
            <person name="Xi Y."/>
            <person name="Qi Q."/>
            <person name="Li W."/>
            <person name="Zhang B."/>
            <person name="Hu W."/>
            <person name="Zhang Y."/>
            <person name="Tian X."/>
            <person name="Jiao Y."/>
            <person name="Liang X."/>
            <person name="Jin J."/>
            <person name="Gao L."/>
            <person name="Zheng W."/>
            <person name="Hao B."/>
            <person name="Liu S."/>
            <person name="Wang W."/>
            <person name="Yuan L."/>
            <person name="Cao M."/>
            <person name="McDermott J."/>
            <person name="Samudrala R."/>
            <person name="Wang J."/>
            <person name="Wong G.K."/>
            <person name="Yang H."/>
        </authorList>
    </citation>
    <scope>NUCLEOTIDE SEQUENCE [LARGE SCALE GENOMIC DNA]</scope>
</reference>
<evidence type="ECO:0000259" key="9">
    <source>
        <dbReference type="Pfam" id="PF13193"/>
    </source>
</evidence>
<dbReference type="Pfam" id="PF00501">
    <property type="entry name" value="AMP-binding"/>
    <property type="match status" value="2"/>
</dbReference>
<dbReference type="Pfam" id="PF13193">
    <property type="entry name" value="AMP-binding_C"/>
    <property type="match status" value="1"/>
</dbReference>
<evidence type="ECO:0000259" key="8">
    <source>
        <dbReference type="Pfam" id="PF00501"/>
    </source>
</evidence>
<comment type="catalytic activity">
    <reaction evidence="6">
        <text>(E)-4-coumaroyl-AMP + CoA = (E)-4-coumaroyl-CoA + AMP + H(+)</text>
        <dbReference type="Rhea" id="RHEA:72423"/>
        <dbReference type="ChEBI" id="CHEBI:15378"/>
        <dbReference type="ChEBI" id="CHEBI:57287"/>
        <dbReference type="ChEBI" id="CHEBI:85008"/>
        <dbReference type="ChEBI" id="CHEBI:192348"/>
        <dbReference type="ChEBI" id="CHEBI:456215"/>
    </reaction>
    <physiologicalReaction direction="left-to-right" evidence="6">
        <dbReference type="Rhea" id="RHEA:72424"/>
    </physiologicalReaction>
</comment>
<evidence type="ECO:0000256" key="1">
    <source>
        <dbReference type="ARBA" id="ARBA00001946"/>
    </source>
</evidence>
<evidence type="ECO:0000256" key="4">
    <source>
        <dbReference type="ARBA" id="ARBA00022842"/>
    </source>
</evidence>
<dbReference type="Gene3D" id="3.40.50.12780">
    <property type="entry name" value="N-terminal domain of ligase-like"/>
    <property type="match status" value="2"/>
</dbReference>
<evidence type="ECO:0000256" key="5">
    <source>
        <dbReference type="ARBA" id="ARBA00034219"/>
    </source>
</evidence>
<evidence type="ECO:0000256" key="6">
    <source>
        <dbReference type="ARBA" id="ARBA00034223"/>
    </source>
</evidence>
<dbReference type="PANTHER" id="PTHR43201">
    <property type="entry name" value="ACYL-COA SYNTHETASE"/>
    <property type="match status" value="1"/>
</dbReference>
<comment type="catalytic activity">
    <reaction evidence="5">
        <text>(E)-4-coumarate + ATP + H(+) = (E)-4-coumaroyl-AMP + diphosphate</text>
        <dbReference type="Rhea" id="RHEA:72419"/>
        <dbReference type="ChEBI" id="CHEBI:12876"/>
        <dbReference type="ChEBI" id="CHEBI:15378"/>
        <dbReference type="ChEBI" id="CHEBI:30616"/>
        <dbReference type="ChEBI" id="CHEBI:33019"/>
        <dbReference type="ChEBI" id="CHEBI:192348"/>
    </reaction>
    <physiologicalReaction direction="left-to-right" evidence="5">
        <dbReference type="Rhea" id="RHEA:72420"/>
    </physiologicalReaction>
</comment>
<dbReference type="InterPro" id="IPR025110">
    <property type="entry name" value="AMP-bd_C"/>
</dbReference>
<feature type="domain" description="AMP-dependent synthetase/ligase" evidence="8">
    <location>
        <begin position="111"/>
        <end position="232"/>
    </location>
</feature>
<evidence type="ECO:0000313" key="10">
    <source>
        <dbReference type="EMBL" id="EEE55416.1"/>
    </source>
</evidence>
<comment type="cofactor">
    <cofactor evidence="1">
        <name>Mg(2+)</name>
        <dbReference type="ChEBI" id="CHEBI:18420"/>
    </cofactor>
</comment>
<proteinExistence type="inferred from homology"/>
<sequence length="381" mass="42132">MENISTKCSAHCSLLPSVTSIPVNIDCQEPSSTEVTSSISSLIAEIDSSKEIRGDDPALILYTSGTTGKPKGVVHTHKGIVSQVEFMPKFSVRGIWQRWRESYPNNGSKNDEAITVFTGVPTMYTRLLQGYDGMDPEQQSASSFAAKQLRLMMCGSSALPSPLMKRLIGCSLSWHCLTHCMVHVKKVQLANRFRVLRTILSQAKIIMEDGAETTSEVGELCIRSPSLFKEYWRKPEVTAESFIDGGFFKTGDTVTVDDEGYFIILGRTNADIMKVGGYKLSALEIESVLLQHEIVLECAVLGLPDEAYGEIICAIIVPKEDSKKRAELDSKPALTLEALTSWSKDKLAPYKIPTRLYLWDSLPRNAMGKVNKKELKKLLGA</sequence>
<evidence type="ECO:0000256" key="2">
    <source>
        <dbReference type="ARBA" id="ARBA00006432"/>
    </source>
</evidence>
<dbReference type="SUPFAM" id="SSF56801">
    <property type="entry name" value="Acetyl-CoA synthetase-like"/>
    <property type="match status" value="1"/>
</dbReference>
<dbReference type="InterPro" id="IPR020459">
    <property type="entry name" value="AMP-binding"/>
</dbReference>
<evidence type="ECO:0000256" key="7">
    <source>
        <dbReference type="ARBA" id="ARBA00034252"/>
    </source>
</evidence>
<feature type="domain" description="AMP-binding enzyme C-terminal" evidence="9">
    <location>
        <begin position="284"/>
        <end position="369"/>
    </location>
</feature>